<evidence type="ECO:0000256" key="4">
    <source>
        <dbReference type="ARBA" id="ARBA00022801"/>
    </source>
</evidence>
<dbReference type="InterPro" id="IPR003593">
    <property type="entry name" value="AAA+_ATPase"/>
</dbReference>
<dbReference type="AlphaFoldDB" id="A0A0D6R4U3"/>
<dbReference type="FunFam" id="1.10.8.60:FF:000083">
    <property type="entry name" value="ATP-dependent zinc metalloprotease FtsH"/>
    <property type="match status" value="1"/>
</dbReference>
<dbReference type="EMBL" id="GCKF01035658">
    <property type="protein sequence ID" value="JAG96910.1"/>
    <property type="molecule type" value="Transcribed_RNA"/>
</dbReference>
<evidence type="ECO:0000256" key="7">
    <source>
        <dbReference type="ARBA" id="ARBA00022989"/>
    </source>
</evidence>
<organism evidence="11">
    <name type="scientific">Araucaria cunninghamii</name>
    <name type="common">Hoop pine</name>
    <name type="synonym">Moreton Bay pine</name>
    <dbReference type="NCBI Taxonomy" id="56994"/>
    <lineage>
        <taxon>Eukaryota</taxon>
        <taxon>Viridiplantae</taxon>
        <taxon>Streptophyta</taxon>
        <taxon>Embryophyta</taxon>
        <taxon>Tracheophyta</taxon>
        <taxon>Spermatophyta</taxon>
        <taxon>Pinopsida</taxon>
        <taxon>Pinidae</taxon>
        <taxon>Conifers II</taxon>
        <taxon>Araucariales</taxon>
        <taxon>Araucariaceae</taxon>
        <taxon>Araucaria</taxon>
    </lineage>
</organism>
<reference evidence="11" key="1">
    <citation type="submission" date="2015-03" db="EMBL/GenBank/DDBJ databases">
        <title>A transcriptome of Araucaria cunninghamii, an australian fine timber species.</title>
        <authorList>
            <person name="Jing Yi C.J.Y."/>
            <person name="Yin San L.Y.S."/>
            <person name="Abdul Karim S.S."/>
            <person name="Wan Azmi N.N."/>
            <person name="Hercus R.R."/>
            <person name="Croft L.L."/>
        </authorList>
    </citation>
    <scope>NUCLEOTIDE SEQUENCE</scope>
    <source>
        <strain evidence="11">MI0301</strain>
        <tissue evidence="11">Leaf</tissue>
    </source>
</reference>
<dbReference type="Gene3D" id="3.40.50.300">
    <property type="entry name" value="P-loop containing nucleotide triphosphate hydrolases"/>
    <property type="match status" value="1"/>
</dbReference>
<dbReference type="GO" id="GO:0009507">
    <property type="term" value="C:chloroplast"/>
    <property type="evidence" value="ECO:0007669"/>
    <property type="project" value="TreeGrafter"/>
</dbReference>
<dbReference type="PANTHER" id="PTHR23076">
    <property type="entry name" value="METALLOPROTEASE M41 FTSH"/>
    <property type="match status" value="1"/>
</dbReference>
<keyword evidence="7 9" id="KW-1133">Transmembrane helix</keyword>
<keyword evidence="4" id="KW-0378">Hydrolase</keyword>
<evidence type="ECO:0000256" key="5">
    <source>
        <dbReference type="ARBA" id="ARBA00022840"/>
    </source>
</evidence>
<keyword evidence="1" id="KW-0645">Protease</keyword>
<evidence type="ECO:0000313" key="11">
    <source>
        <dbReference type="EMBL" id="JAG96910.1"/>
    </source>
</evidence>
<dbReference type="PANTHER" id="PTHR23076:SF111">
    <property type="entry name" value="INACTIVE ATP-DEPENDENT ZINC METALLOPROTEASE FTSHI 1, CHLOROPLASTIC-RELATED"/>
    <property type="match status" value="1"/>
</dbReference>
<dbReference type="InterPro" id="IPR003959">
    <property type="entry name" value="ATPase_AAA_core"/>
</dbReference>
<dbReference type="SMART" id="SM00382">
    <property type="entry name" value="AAA"/>
    <property type="match status" value="1"/>
</dbReference>
<sequence>MMVGGPVRSFELRCILPKEAVPFPSLQGNIHRGIYIHGRQSYKGSVHLSGTVSIRSNTRKSYKICSGFVRRKGLCNLYTAIPKGRSWPYKVRSSLSSIENLDESQNLSENLQNNPEDYASELASKDLKEAQQKEEEQGGFTEVTDKEASSKFMYIEDELLTSKDKEGLGSSFVKRFIKALDVLISKLALKDSQEAQKRVEKQRGYRTVTEEASSKPVYLKDLLRQYKGELYVPVEAFKFHASEFDEFHKSLETLPQMTIEDFCKAARANQVEMVTSRARWGSSQYHDFIVELKEDPGEQSLQRKKWTMRLLVEDAKSILAEYSGPQREIERPLTPYVVPPPTMPHPVAASISSRVIIELIMVTGVVIAAAFAAGSLVSAMVFTVTSLLTVMAFRIIFPFTASVFVPLFVSLAKITGTLLTMLITTLVPAMFSAFFSFLAVAGSTLIQIISAVFSFSISTFLLIFKMAGPIFVFSSMFALIRFTLVRRPKDFRKWDIWQAIEFSQSKPQARAEGSTGVKFSDVAGIDEAVEELQDLVNYLKNPESYNKIGTKPPHGVLLEGPPGCGKTLLAKAIAGEAGVPFYQMAGSEFVEILVGVGAARVRDLFKRAKVNKPSVVFIDEIDALGSVRGHYSEDTGDDDYNASVMERETTLNQLLVELDGFDTGTGVIFLGATNRMDLLDPALLRPGRFDRKIRIEPPGAKGRLQILQVHASKVKLSPSVDLSVYANNLRGWTGAQLAQLLQEAALMAVRHGHDSILQYDMDQAVDLLTMGPVHRGIRQAIPWRRATAEVGMALTSHLLRRLENAHIESCHRISVIPRGQTLSRTIFNRLDDEAYLCERQPQLLHRMQVMVGGRAAEEVMYGHDLSTVSGEYLPDASWLALKIISIWNLEGPLTIHGFRTPWSRKEGIVGPQIAFEGSLYDDYGFEDGSLNLNLDDDMLRRAEKLLNDTYRRTLTLIQRYHAALAKTIYVVIERGEITGDDLDLIIDQYPADTPVHFVEEEDDKGSLPPRVGVQQLPMEVSDGAWGNTIQEQKLRSNIPI</sequence>
<keyword evidence="5" id="KW-0067">ATP-binding</keyword>
<dbReference type="GO" id="GO:0006508">
    <property type="term" value="P:proteolysis"/>
    <property type="evidence" value="ECO:0007669"/>
    <property type="project" value="UniProtKB-KW"/>
</dbReference>
<accession>A0A0D6R4U3</accession>
<dbReference type="InterPro" id="IPR037219">
    <property type="entry name" value="Peptidase_M41-like"/>
</dbReference>
<proteinExistence type="predicted"/>
<evidence type="ECO:0000256" key="6">
    <source>
        <dbReference type="ARBA" id="ARBA00022946"/>
    </source>
</evidence>
<dbReference type="GO" id="GO:0016887">
    <property type="term" value="F:ATP hydrolysis activity"/>
    <property type="evidence" value="ECO:0007669"/>
    <property type="project" value="InterPro"/>
</dbReference>
<feature type="transmembrane region" description="Helical" evidence="9">
    <location>
        <begin position="351"/>
        <end position="372"/>
    </location>
</feature>
<dbReference type="SUPFAM" id="SSF140990">
    <property type="entry name" value="FtsH protease domain-like"/>
    <property type="match status" value="1"/>
</dbReference>
<dbReference type="Gene3D" id="1.20.58.760">
    <property type="entry name" value="Peptidase M41"/>
    <property type="match status" value="1"/>
</dbReference>
<keyword evidence="2 9" id="KW-0812">Transmembrane</keyword>
<dbReference type="CDD" id="cd19501">
    <property type="entry name" value="RecA-like_FtsH"/>
    <property type="match status" value="1"/>
</dbReference>
<dbReference type="GO" id="GO:0004176">
    <property type="term" value="F:ATP-dependent peptidase activity"/>
    <property type="evidence" value="ECO:0007669"/>
    <property type="project" value="InterPro"/>
</dbReference>
<feature type="domain" description="AAA+ ATPase" evidence="10">
    <location>
        <begin position="552"/>
        <end position="699"/>
    </location>
</feature>
<dbReference type="GO" id="GO:0005524">
    <property type="term" value="F:ATP binding"/>
    <property type="evidence" value="ECO:0007669"/>
    <property type="project" value="UniProtKB-KW"/>
</dbReference>
<evidence type="ECO:0000256" key="2">
    <source>
        <dbReference type="ARBA" id="ARBA00022692"/>
    </source>
</evidence>
<dbReference type="Pfam" id="PF00004">
    <property type="entry name" value="AAA"/>
    <property type="match status" value="1"/>
</dbReference>
<evidence type="ECO:0000256" key="9">
    <source>
        <dbReference type="SAM" id="Phobius"/>
    </source>
</evidence>
<keyword evidence="6" id="KW-0809">Transit peptide</keyword>
<keyword evidence="3" id="KW-0547">Nucleotide-binding</keyword>
<name>A0A0D6R4U3_ARACU</name>
<dbReference type="GO" id="GO:0045037">
    <property type="term" value="P:protein import into chloroplast stroma"/>
    <property type="evidence" value="ECO:0007669"/>
    <property type="project" value="TreeGrafter"/>
</dbReference>
<dbReference type="Gene3D" id="1.10.8.60">
    <property type="match status" value="1"/>
</dbReference>
<evidence type="ECO:0000259" key="10">
    <source>
        <dbReference type="SMART" id="SM00382"/>
    </source>
</evidence>
<dbReference type="InterPro" id="IPR027417">
    <property type="entry name" value="P-loop_NTPase"/>
</dbReference>
<evidence type="ECO:0000256" key="8">
    <source>
        <dbReference type="ARBA" id="ARBA00023136"/>
    </source>
</evidence>
<dbReference type="SUPFAM" id="SSF52540">
    <property type="entry name" value="P-loop containing nucleoside triphosphate hydrolases"/>
    <property type="match status" value="1"/>
</dbReference>
<dbReference type="Pfam" id="PF01434">
    <property type="entry name" value="Peptidase_M41"/>
    <property type="match status" value="1"/>
</dbReference>
<keyword evidence="8 9" id="KW-0472">Membrane</keyword>
<dbReference type="GO" id="GO:0004222">
    <property type="term" value="F:metalloendopeptidase activity"/>
    <property type="evidence" value="ECO:0007669"/>
    <property type="project" value="InterPro"/>
</dbReference>
<dbReference type="InterPro" id="IPR000642">
    <property type="entry name" value="Peptidase_M41"/>
</dbReference>
<protein>
    <recommendedName>
        <fullName evidence="10">AAA+ ATPase domain-containing protein</fullName>
    </recommendedName>
</protein>
<evidence type="ECO:0000256" key="1">
    <source>
        <dbReference type="ARBA" id="ARBA00022670"/>
    </source>
</evidence>
<dbReference type="FunFam" id="3.40.50.300:FF:000352">
    <property type="entry name" value="ATP-dependent zinc metalloprotease FTSH 7, chloroplastic"/>
    <property type="match status" value="1"/>
</dbReference>
<evidence type="ECO:0000256" key="3">
    <source>
        <dbReference type="ARBA" id="ARBA00022741"/>
    </source>
</evidence>